<dbReference type="GO" id="GO:0006096">
    <property type="term" value="P:glycolytic process"/>
    <property type="evidence" value="ECO:0007669"/>
    <property type="project" value="UniProtKB-UniPathway"/>
</dbReference>
<keyword evidence="4 8" id="KW-0312">Gluconeogenesis</keyword>
<evidence type="ECO:0000256" key="6">
    <source>
        <dbReference type="ARBA" id="ARBA00023235"/>
    </source>
</evidence>
<dbReference type="eggNOG" id="COG0166">
    <property type="taxonomic scope" value="Bacteria"/>
</dbReference>
<dbReference type="KEGG" id="sku:Sulku_1271"/>
<dbReference type="InterPro" id="IPR001672">
    <property type="entry name" value="G6P_Isomerase"/>
</dbReference>
<dbReference type="CDD" id="cd05016">
    <property type="entry name" value="SIS_PGI_2"/>
    <property type="match status" value="1"/>
</dbReference>
<dbReference type="Proteomes" id="UP000008721">
    <property type="component" value="Chromosome"/>
</dbReference>
<organism evidence="9 10">
    <name type="scientific">Sulfuricurvum kujiense (strain ATCC BAA-921 / DSM 16994 / JCM 11577 / YK-1)</name>
    <dbReference type="NCBI Taxonomy" id="709032"/>
    <lineage>
        <taxon>Bacteria</taxon>
        <taxon>Pseudomonadati</taxon>
        <taxon>Campylobacterota</taxon>
        <taxon>Epsilonproteobacteria</taxon>
        <taxon>Campylobacterales</taxon>
        <taxon>Sulfurimonadaceae</taxon>
        <taxon>Sulfuricurvum</taxon>
    </lineage>
</organism>
<comment type="similarity">
    <text evidence="2 8">Belongs to the GPI family.</text>
</comment>
<keyword evidence="5 8" id="KW-0324">Glycolysis</keyword>
<dbReference type="EC" id="5.3.1.9" evidence="3 8"/>
<accession>E4TXM5</accession>
<evidence type="ECO:0000313" key="9">
    <source>
        <dbReference type="EMBL" id="ADR33934.1"/>
    </source>
</evidence>
<dbReference type="Pfam" id="PF00342">
    <property type="entry name" value="PGI"/>
    <property type="match status" value="1"/>
</dbReference>
<evidence type="ECO:0000313" key="10">
    <source>
        <dbReference type="Proteomes" id="UP000008721"/>
    </source>
</evidence>
<dbReference type="CDD" id="cd05015">
    <property type="entry name" value="SIS_PGI_1"/>
    <property type="match status" value="1"/>
</dbReference>
<evidence type="ECO:0000256" key="5">
    <source>
        <dbReference type="ARBA" id="ARBA00023152"/>
    </source>
</evidence>
<dbReference type="HOGENOM" id="CLU_037303_1_0_7"/>
<dbReference type="InterPro" id="IPR046348">
    <property type="entry name" value="SIS_dom_sf"/>
</dbReference>
<proteinExistence type="inferred from homology"/>
<dbReference type="PANTHER" id="PTHR11469:SF1">
    <property type="entry name" value="GLUCOSE-6-PHOSPHATE ISOMERASE"/>
    <property type="match status" value="1"/>
</dbReference>
<dbReference type="OrthoDB" id="140919at2"/>
<dbReference type="InterPro" id="IPR018189">
    <property type="entry name" value="Phosphoglucose_isomerase_CS"/>
</dbReference>
<dbReference type="STRING" id="709032.Sulku_1271"/>
<keyword evidence="10" id="KW-1185">Reference proteome</keyword>
<dbReference type="InterPro" id="IPR035482">
    <property type="entry name" value="SIS_PGI_2"/>
</dbReference>
<evidence type="ECO:0000256" key="8">
    <source>
        <dbReference type="RuleBase" id="RU000612"/>
    </source>
</evidence>
<dbReference type="PROSITE" id="PS51463">
    <property type="entry name" value="P_GLUCOSE_ISOMERASE_3"/>
    <property type="match status" value="1"/>
</dbReference>
<evidence type="ECO:0000256" key="1">
    <source>
        <dbReference type="ARBA" id="ARBA00004926"/>
    </source>
</evidence>
<dbReference type="PANTHER" id="PTHR11469">
    <property type="entry name" value="GLUCOSE-6-PHOSPHATE ISOMERASE"/>
    <property type="match status" value="1"/>
</dbReference>
<keyword evidence="6 8" id="KW-0413">Isomerase</keyword>
<evidence type="ECO:0000256" key="7">
    <source>
        <dbReference type="ARBA" id="ARBA00029321"/>
    </source>
</evidence>
<dbReference type="EMBL" id="CP002355">
    <property type="protein sequence ID" value="ADR33934.1"/>
    <property type="molecule type" value="Genomic_DNA"/>
</dbReference>
<dbReference type="InterPro" id="IPR035476">
    <property type="entry name" value="SIS_PGI_1"/>
</dbReference>
<dbReference type="UniPathway" id="UPA00109">
    <property type="reaction ID" value="UER00181"/>
</dbReference>
<dbReference type="RefSeq" id="WP_013460131.1">
    <property type="nucleotide sequence ID" value="NC_014762.1"/>
</dbReference>
<name>E4TXM5_SULKY</name>
<dbReference type="GO" id="GO:0005829">
    <property type="term" value="C:cytosol"/>
    <property type="evidence" value="ECO:0007669"/>
    <property type="project" value="TreeGrafter"/>
</dbReference>
<dbReference type="GO" id="GO:0051156">
    <property type="term" value="P:glucose 6-phosphate metabolic process"/>
    <property type="evidence" value="ECO:0007669"/>
    <property type="project" value="TreeGrafter"/>
</dbReference>
<evidence type="ECO:0000256" key="3">
    <source>
        <dbReference type="ARBA" id="ARBA00011952"/>
    </source>
</evidence>
<dbReference type="PRINTS" id="PR00662">
    <property type="entry name" value="G6PISOMERASE"/>
</dbReference>
<comment type="catalytic activity">
    <reaction evidence="7 8">
        <text>alpha-D-glucose 6-phosphate = beta-D-fructose 6-phosphate</text>
        <dbReference type="Rhea" id="RHEA:11816"/>
        <dbReference type="ChEBI" id="CHEBI:57634"/>
        <dbReference type="ChEBI" id="CHEBI:58225"/>
        <dbReference type="EC" id="5.3.1.9"/>
    </reaction>
</comment>
<dbReference type="PROSITE" id="PS00174">
    <property type="entry name" value="P_GLUCOSE_ISOMERASE_2"/>
    <property type="match status" value="1"/>
</dbReference>
<dbReference type="SUPFAM" id="SSF53697">
    <property type="entry name" value="SIS domain"/>
    <property type="match status" value="1"/>
</dbReference>
<dbReference type="GO" id="GO:0048029">
    <property type="term" value="F:monosaccharide binding"/>
    <property type="evidence" value="ECO:0007669"/>
    <property type="project" value="TreeGrafter"/>
</dbReference>
<sequence>MIFSHDFGSESFSTDSRLKDDAFSSLVNERIGKEIGYYELPFQSVALIEHIHRFAEKNPFLSAETIHDIAVIGIGGSSLGTKGIDSLLKSKKMPYRTLHFLENTDPIAISKTLSNLKKESTLFIVISKSGKTIETVSIFKTLIGYYHLDLDGIDKERIVAITDEGSPLSRFASYHGIQQFGIPKNVGGRFSVLSAAGIVPLTLAGYDTKSLLEEGGQFLERFFNHEEDHLLDKALFLYKHSSDININVLFAYADELENLCKWYVQLWAESLGKKDGAGKHVGLTPYALIGSIDQHSFLQLIMEGPRDKSVTFITIEDFENNLLIPDISLKYLEMNDVVNGKKFNELINFQCEATKESLRMNNIPTDHIIIKKINEASVGTIIVYYELLTTLMGRMMDINPYNQPGVELGKQILCEKFTE</sequence>
<reference evidence="9 10" key="1">
    <citation type="journal article" date="2012" name="Stand. Genomic Sci.">
        <title>Complete genome sequence of the sulfur compounds oxidizing chemolithoautotroph Sulfuricurvum kujiense type strain (YK-1(T)).</title>
        <authorList>
            <person name="Han C."/>
            <person name="Kotsyurbenko O."/>
            <person name="Chertkov O."/>
            <person name="Held B."/>
            <person name="Lapidus A."/>
            <person name="Nolan M."/>
            <person name="Lucas S."/>
            <person name="Hammon N."/>
            <person name="Deshpande S."/>
            <person name="Cheng J.F."/>
            <person name="Tapia R."/>
            <person name="Goodwin L.A."/>
            <person name="Pitluck S."/>
            <person name="Liolios K."/>
            <person name="Pagani I."/>
            <person name="Ivanova N."/>
            <person name="Mavromatis K."/>
            <person name="Mikhailova N."/>
            <person name="Pati A."/>
            <person name="Chen A."/>
            <person name="Palaniappan K."/>
            <person name="Land M."/>
            <person name="Hauser L."/>
            <person name="Chang Y.J."/>
            <person name="Jeffries C.D."/>
            <person name="Brambilla E.M."/>
            <person name="Rohde M."/>
            <person name="Spring S."/>
            <person name="Sikorski J."/>
            <person name="Goker M."/>
            <person name="Woyke T."/>
            <person name="Bristow J."/>
            <person name="Eisen J.A."/>
            <person name="Markowitz V."/>
            <person name="Hugenholtz P."/>
            <person name="Kyrpides N.C."/>
            <person name="Klenk H.P."/>
            <person name="Detter J.C."/>
        </authorList>
    </citation>
    <scope>NUCLEOTIDE SEQUENCE [LARGE SCALE GENOMIC DNA]</scope>
    <source>
        <strain evidence="10">ATCC BAA-921 / DSM 16994 / JCM 11577 / YK-1</strain>
    </source>
</reference>
<comment type="pathway">
    <text evidence="1 8">Carbohydrate degradation; glycolysis; D-glyceraldehyde 3-phosphate and glycerone phosphate from D-glucose: step 2/4.</text>
</comment>
<gene>
    <name evidence="9" type="ordered locus">Sulku_1271</name>
</gene>
<protein>
    <recommendedName>
        <fullName evidence="3 8">Glucose-6-phosphate isomerase</fullName>
        <ecNumber evidence="3 8">5.3.1.9</ecNumber>
    </recommendedName>
</protein>
<dbReference type="Gene3D" id="3.40.50.10490">
    <property type="entry name" value="Glucose-6-phosphate isomerase like protein, domain 1"/>
    <property type="match status" value="2"/>
</dbReference>
<dbReference type="NCBIfam" id="NF003016">
    <property type="entry name" value="PRK03868.1"/>
    <property type="match status" value="1"/>
</dbReference>
<evidence type="ECO:0000256" key="4">
    <source>
        <dbReference type="ARBA" id="ARBA00022432"/>
    </source>
</evidence>
<evidence type="ECO:0000256" key="2">
    <source>
        <dbReference type="ARBA" id="ARBA00006604"/>
    </source>
</evidence>
<dbReference type="GO" id="GO:0006094">
    <property type="term" value="P:gluconeogenesis"/>
    <property type="evidence" value="ECO:0007669"/>
    <property type="project" value="UniProtKB-KW"/>
</dbReference>
<dbReference type="GO" id="GO:0004347">
    <property type="term" value="F:glucose-6-phosphate isomerase activity"/>
    <property type="evidence" value="ECO:0007669"/>
    <property type="project" value="UniProtKB-EC"/>
</dbReference>
<dbReference type="AlphaFoldDB" id="E4TXM5"/>
<dbReference type="GO" id="GO:0097367">
    <property type="term" value="F:carbohydrate derivative binding"/>
    <property type="evidence" value="ECO:0007669"/>
    <property type="project" value="InterPro"/>
</dbReference>